<evidence type="ECO:0000313" key="1">
    <source>
        <dbReference type="EMBL" id="TDR93135.1"/>
    </source>
</evidence>
<keyword evidence="1" id="KW-0436">Ligase</keyword>
<evidence type="ECO:0000313" key="2">
    <source>
        <dbReference type="Proteomes" id="UP000295122"/>
    </source>
</evidence>
<dbReference type="AlphaFoldDB" id="A0A4R7C7B0"/>
<dbReference type="SUPFAM" id="SSF55144">
    <property type="entry name" value="LigT-like"/>
    <property type="match status" value="1"/>
</dbReference>
<keyword evidence="2" id="KW-1185">Reference proteome</keyword>
<comment type="caution">
    <text evidence="1">The sequence shown here is derived from an EMBL/GenBank/DDBJ whole genome shotgun (WGS) entry which is preliminary data.</text>
</comment>
<gene>
    <name evidence="1" type="ORF">EV668_0389</name>
</gene>
<dbReference type="OrthoDB" id="793003at2"/>
<dbReference type="GO" id="GO:0016874">
    <property type="term" value="F:ligase activity"/>
    <property type="evidence" value="ECO:0007669"/>
    <property type="project" value="UniProtKB-KW"/>
</dbReference>
<dbReference type="Pfam" id="PF13563">
    <property type="entry name" value="2_5_RNA_ligase2"/>
    <property type="match status" value="1"/>
</dbReference>
<accession>A0A4R7C7B0</accession>
<dbReference type="InterPro" id="IPR009097">
    <property type="entry name" value="Cyclic_Pdiesterase"/>
</dbReference>
<dbReference type="Proteomes" id="UP000295122">
    <property type="component" value="Unassembled WGS sequence"/>
</dbReference>
<dbReference type="EMBL" id="SNZR01000011">
    <property type="protein sequence ID" value="TDR93135.1"/>
    <property type="molecule type" value="Genomic_DNA"/>
</dbReference>
<dbReference type="Gene3D" id="3.90.1140.10">
    <property type="entry name" value="Cyclic phosphodiesterase"/>
    <property type="match status" value="1"/>
</dbReference>
<organism evidence="1 2">
    <name type="scientific">Enterovirga rhinocerotis</name>
    <dbReference type="NCBI Taxonomy" id="1339210"/>
    <lineage>
        <taxon>Bacteria</taxon>
        <taxon>Pseudomonadati</taxon>
        <taxon>Pseudomonadota</taxon>
        <taxon>Alphaproteobacteria</taxon>
        <taxon>Hyphomicrobiales</taxon>
        <taxon>Methylobacteriaceae</taxon>
        <taxon>Enterovirga</taxon>
    </lineage>
</organism>
<dbReference type="RefSeq" id="WP_133768161.1">
    <property type="nucleotide sequence ID" value="NZ_SNZR01000011.1"/>
</dbReference>
<reference evidence="1 2" key="1">
    <citation type="submission" date="2019-03" db="EMBL/GenBank/DDBJ databases">
        <title>Genomic Encyclopedia of Type Strains, Phase IV (KMG-IV): sequencing the most valuable type-strain genomes for metagenomic binning, comparative biology and taxonomic classification.</title>
        <authorList>
            <person name="Goeker M."/>
        </authorList>
    </citation>
    <scope>NUCLEOTIDE SEQUENCE [LARGE SCALE GENOMIC DNA]</scope>
    <source>
        <strain evidence="1 2">DSM 25903</strain>
    </source>
</reference>
<sequence>MSDAAPLILTLALDGSSFAGLDALRRRHFPPERNRVPAHLTLFHAIPGREKTAATRDLGAICKTQKPFPLAATGWTSLGHGTALSVSSPALVALRQALAREWRDWLTPQDSARFAPHVTVQNKVSPQEAAGLLRELRAGFRPFEMRAEGVLLWRYLDGPWELLRRFPFAG</sequence>
<name>A0A4R7C7B0_9HYPH</name>
<protein>
    <submittedName>
        <fullName evidence="1">2'-5' RNA ligase</fullName>
    </submittedName>
</protein>
<proteinExistence type="predicted"/>